<protein>
    <submittedName>
        <fullName evidence="1">Glycosyltransferase family 2 protein</fullName>
    </submittedName>
</protein>
<dbReference type="EMBL" id="SOFE01000010">
    <property type="protein sequence ID" value="TFB86268.1"/>
    <property type="molecule type" value="Genomic_DNA"/>
</dbReference>
<gene>
    <name evidence="1" type="ORF">E3O11_05145</name>
</gene>
<proteinExistence type="predicted"/>
<dbReference type="InterPro" id="IPR029044">
    <property type="entry name" value="Nucleotide-diphossugar_trans"/>
</dbReference>
<comment type="caution">
    <text evidence="1">The sequence shown here is derived from an EMBL/GenBank/DDBJ whole genome shotgun (WGS) entry which is preliminary data.</text>
</comment>
<dbReference type="Proteomes" id="UP000297963">
    <property type="component" value="Unassembled WGS sequence"/>
</dbReference>
<keyword evidence="1" id="KW-0808">Transferase</keyword>
<evidence type="ECO:0000313" key="1">
    <source>
        <dbReference type="EMBL" id="TFB86268.1"/>
    </source>
</evidence>
<dbReference type="Pfam" id="PF13641">
    <property type="entry name" value="Glyco_tranf_2_3"/>
    <property type="match status" value="1"/>
</dbReference>
<dbReference type="GO" id="GO:0016740">
    <property type="term" value="F:transferase activity"/>
    <property type="evidence" value="ECO:0007669"/>
    <property type="project" value="UniProtKB-KW"/>
</dbReference>
<evidence type="ECO:0000313" key="2">
    <source>
        <dbReference type="Proteomes" id="UP000297963"/>
    </source>
</evidence>
<reference evidence="1 2" key="1">
    <citation type="submission" date="2019-03" db="EMBL/GenBank/DDBJ databases">
        <title>Genomics of glacier-inhabiting Cryobacterium strains.</title>
        <authorList>
            <person name="Liu Q."/>
            <person name="Xin Y.-H."/>
        </authorList>
    </citation>
    <scope>NUCLEOTIDE SEQUENCE [LARGE SCALE GENOMIC DNA]</scope>
    <source>
        <strain evidence="1 2">Hh34</strain>
    </source>
</reference>
<dbReference type="AlphaFoldDB" id="A0A4R8VRK5"/>
<dbReference type="SUPFAM" id="SSF53448">
    <property type="entry name" value="Nucleotide-diphospho-sugar transferases"/>
    <property type="match status" value="1"/>
</dbReference>
<accession>A0A4R8VRK5</accession>
<dbReference type="PANTHER" id="PTHR43179:SF7">
    <property type="entry name" value="RHAMNOSYLTRANSFERASE WBBL"/>
    <property type="match status" value="1"/>
</dbReference>
<dbReference type="CDD" id="cd04186">
    <property type="entry name" value="GT_2_like_c"/>
    <property type="match status" value="1"/>
</dbReference>
<organism evidence="1 2">
    <name type="scientific">Cryobacterium levicorallinum</name>
    <dbReference type="NCBI Taxonomy" id="995038"/>
    <lineage>
        <taxon>Bacteria</taxon>
        <taxon>Bacillati</taxon>
        <taxon>Actinomycetota</taxon>
        <taxon>Actinomycetes</taxon>
        <taxon>Micrococcales</taxon>
        <taxon>Microbacteriaceae</taxon>
        <taxon>Cryobacterium</taxon>
    </lineage>
</organism>
<sequence>MHGKPLSPAVCTAVVTVTYNSSAALGDFLESVKASESSPPPVTVADNLSADVDETRSIASSFGAIVLSLGRNLGYGGAINAAVRSVPLSYDFVLVSNPDVLVHPGAISALQDVLRANPGAAAVGPRILNSDGSTYPSARRIPSLRTGVGHALFSRIWPSNPWTRSYRAENETGTGVRPVGWLSGACLLIRRSAFDEIGGFDQAFFMYFEDVDLGYRLGRAGWLNLYVPASVVTHTGAHSTSTDALRMIAAHHESAYLFLSRKYRSWYLAPVRWALRGSLSVRSWWATRR</sequence>
<dbReference type="Gene3D" id="3.90.550.10">
    <property type="entry name" value="Spore Coat Polysaccharide Biosynthesis Protein SpsA, Chain A"/>
    <property type="match status" value="1"/>
</dbReference>
<name>A0A4R8VRK5_9MICO</name>
<dbReference type="PANTHER" id="PTHR43179">
    <property type="entry name" value="RHAMNOSYLTRANSFERASE WBBL"/>
    <property type="match status" value="1"/>
</dbReference>